<evidence type="ECO:0000313" key="2">
    <source>
        <dbReference type="Proteomes" id="UP001183582"/>
    </source>
</evidence>
<protein>
    <submittedName>
        <fullName evidence="1">Uncharacterized protein</fullName>
    </submittedName>
</protein>
<dbReference type="AlphaFoldDB" id="A0AAJ2LYY7"/>
<dbReference type="GeneID" id="301458504"/>
<gene>
    <name evidence="1" type="ORF">KZC50_09695</name>
</gene>
<evidence type="ECO:0000313" key="1">
    <source>
        <dbReference type="EMBL" id="MDS0245878.1"/>
    </source>
</evidence>
<dbReference type="Proteomes" id="UP001183582">
    <property type="component" value="Unassembled WGS sequence"/>
</dbReference>
<accession>A0AAJ2LYY7</accession>
<proteinExistence type="predicted"/>
<dbReference type="EMBL" id="JAHWXH010000002">
    <property type="protein sequence ID" value="MDS0245878.1"/>
    <property type="molecule type" value="Genomic_DNA"/>
</dbReference>
<sequence>MATEDKHPLQQEDYHLVQDYMITKAVMCLATNASLTEWEHEITGMQVASGEQWLRRNAMLFDYTLARILAAYGRDAHLAEADLAGPTEAFVRRFVAAVAAQNQSSAEELWVTANENAARLTGTRMRSTTPLLIRVRQTAQHLETHLDLHQVPDEYFPPQFVS</sequence>
<dbReference type="RefSeq" id="WP_248240751.1">
    <property type="nucleotide sequence ID" value="NZ_BAAAGR010000002.1"/>
</dbReference>
<comment type="caution">
    <text evidence="1">The sequence shown here is derived from an EMBL/GenBank/DDBJ whole genome shotgun (WGS) entry which is preliminary data.</text>
</comment>
<organism evidence="1 2">
    <name type="scientific">Microbacterium aurantiacum</name>
    <dbReference type="NCBI Taxonomy" id="162393"/>
    <lineage>
        <taxon>Bacteria</taxon>
        <taxon>Bacillati</taxon>
        <taxon>Actinomycetota</taxon>
        <taxon>Actinomycetes</taxon>
        <taxon>Micrococcales</taxon>
        <taxon>Microbacteriaceae</taxon>
        <taxon>Microbacterium</taxon>
    </lineage>
</organism>
<reference evidence="1 2" key="1">
    <citation type="submission" date="2021-06" db="EMBL/GenBank/DDBJ databases">
        <title>Genome-based taxonomic framework of Microbacterium strains isolated from marine environment, the description of four new species and reclassification of four preexisting species.</title>
        <authorList>
            <person name="Lee S.D."/>
            <person name="Kim S.-M."/>
            <person name="Byeon Y.-S."/>
            <person name="Yang H.L."/>
            <person name="Kim I.S."/>
        </authorList>
    </citation>
    <scope>NUCLEOTIDE SEQUENCE [LARGE SCALE GENOMIC DNA]</scope>
    <source>
        <strain evidence="1 2">KACC 20514</strain>
    </source>
</reference>
<name>A0AAJ2LYY7_9MICO</name>